<accession>A0AAW7MR53</accession>
<dbReference type="InterPro" id="IPR027417">
    <property type="entry name" value="P-loop_NTPase"/>
</dbReference>
<reference evidence="8" key="1">
    <citation type="submission" date="2018-04" db="EMBL/GenBank/DDBJ databases">
        <authorList>
            <person name="Jy Z."/>
        </authorList>
    </citation>
    <scope>NUCLEOTIDE SEQUENCE</scope>
    <source>
        <strain evidence="9">AS13</strain>
        <strain evidence="8">LA18</strain>
    </source>
</reference>
<protein>
    <submittedName>
        <fullName evidence="8">ABC transporter</fullName>
    </submittedName>
</protein>
<gene>
    <name evidence="8" type="ORF">DBA34_19080</name>
    <name evidence="9" type="ORF">DBB29_14990</name>
</gene>
<keyword evidence="10" id="KW-1185">Reference proteome</keyword>
<dbReference type="SUPFAM" id="SSF52540">
    <property type="entry name" value="P-loop containing nucleoside triphosphate hydrolases"/>
    <property type="match status" value="1"/>
</dbReference>
<evidence type="ECO:0000256" key="4">
    <source>
        <dbReference type="ARBA" id="ARBA00022519"/>
    </source>
</evidence>
<comment type="similarity">
    <text evidence="1">Belongs to the ABC transporter superfamily.</text>
</comment>
<comment type="caution">
    <text evidence="8">The sequence shown here is derived from an EMBL/GenBank/DDBJ whole genome shotgun (WGS) entry which is preliminary data.</text>
</comment>
<sequence>MHPCVVHDSFFRLALPPGWLGTHRPDVAGAPAALGARLLGSAGGRPVIGCQDLSVHFGPNVALDRVSATFAPGVLCAVVGPNGGGKTTLLRALAGLQKPSTGKIVCDGPVAYLSQRPETDHRFPMCVEEYVLTGTWRRTGDARRLGRDEVERAHEALARVGLADKRMQALEALSGGQWQRARFARLIVEDAPIVLLDEPLTGIDLPSAELLLTLLDQWRSEGRTVVTVLHDLPLVRERFAHVAVMAGRLVSTGTPAECLHGGLPSADSAAGGTHAGLSGAGGYTARVAGPASAVYGLPPHGGARAPGAITTSGGGHR</sequence>
<keyword evidence="6" id="KW-0067">ATP-binding</keyword>
<dbReference type="GO" id="GO:0005524">
    <property type="term" value="F:ATP binding"/>
    <property type="evidence" value="ECO:0007669"/>
    <property type="project" value="UniProtKB-KW"/>
</dbReference>
<keyword evidence="3" id="KW-1003">Cell membrane</keyword>
<evidence type="ECO:0000313" key="11">
    <source>
        <dbReference type="Proteomes" id="UP001172791"/>
    </source>
</evidence>
<dbReference type="EMBL" id="QAIC01000041">
    <property type="protein sequence ID" value="MDN4575349.1"/>
    <property type="molecule type" value="Genomic_DNA"/>
</dbReference>
<evidence type="ECO:0000256" key="3">
    <source>
        <dbReference type="ARBA" id="ARBA00022475"/>
    </source>
</evidence>
<evidence type="ECO:0000256" key="5">
    <source>
        <dbReference type="ARBA" id="ARBA00022741"/>
    </source>
</evidence>
<dbReference type="InterPro" id="IPR050153">
    <property type="entry name" value="Metal_Ion_Import_ABC"/>
</dbReference>
<evidence type="ECO:0000313" key="8">
    <source>
        <dbReference type="EMBL" id="MDN4575349.1"/>
    </source>
</evidence>
<evidence type="ECO:0000256" key="1">
    <source>
        <dbReference type="ARBA" id="ARBA00005417"/>
    </source>
</evidence>
<dbReference type="Gene3D" id="3.40.50.300">
    <property type="entry name" value="P-loop containing nucleotide triphosphate hydrolases"/>
    <property type="match status" value="1"/>
</dbReference>
<evidence type="ECO:0000259" key="7">
    <source>
        <dbReference type="PROSITE" id="PS50893"/>
    </source>
</evidence>
<dbReference type="PANTHER" id="PTHR42734">
    <property type="entry name" value="METAL TRANSPORT SYSTEM ATP-BINDING PROTEIN TM_0124-RELATED"/>
    <property type="match status" value="1"/>
</dbReference>
<organism evidence="8 11">
    <name type="scientific">Pandoraea cepalis</name>
    <dbReference type="NCBI Taxonomy" id="2508294"/>
    <lineage>
        <taxon>Bacteria</taxon>
        <taxon>Pseudomonadati</taxon>
        <taxon>Pseudomonadota</taxon>
        <taxon>Betaproteobacteria</taxon>
        <taxon>Burkholderiales</taxon>
        <taxon>Burkholderiaceae</taxon>
        <taxon>Pandoraea</taxon>
    </lineage>
</organism>
<keyword evidence="4" id="KW-0472">Membrane</keyword>
<dbReference type="AlphaFoldDB" id="A0AAW7MR53"/>
<dbReference type="InterPro" id="IPR003439">
    <property type="entry name" value="ABC_transporter-like_ATP-bd"/>
</dbReference>
<dbReference type="InterPro" id="IPR017871">
    <property type="entry name" value="ABC_transporter-like_CS"/>
</dbReference>
<feature type="domain" description="ABC transporter" evidence="7">
    <location>
        <begin position="48"/>
        <end position="272"/>
    </location>
</feature>
<dbReference type="InterPro" id="IPR003593">
    <property type="entry name" value="AAA+_ATPase"/>
</dbReference>
<proteinExistence type="inferred from homology"/>
<dbReference type="PANTHER" id="PTHR42734:SF5">
    <property type="entry name" value="IRON TRANSPORT SYSTEM ATP-BINDING PROTEIN HI_0361-RELATED"/>
    <property type="match status" value="1"/>
</dbReference>
<dbReference type="GO" id="GO:0016887">
    <property type="term" value="F:ATP hydrolysis activity"/>
    <property type="evidence" value="ECO:0007669"/>
    <property type="project" value="InterPro"/>
</dbReference>
<keyword evidence="4" id="KW-0997">Cell inner membrane</keyword>
<evidence type="ECO:0000313" key="9">
    <source>
        <dbReference type="EMBL" id="MDN4579419.1"/>
    </source>
</evidence>
<dbReference type="Proteomes" id="UP001172788">
    <property type="component" value="Unassembled WGS sequence"/>
</dbReference>
<keyword evidence="2" id="KW-0813">Transport</keyword>
<keyword evidence="5" id="KW-0547">Nucleotide-binding</keyword>
<dbReference type="SMART" id="SM00382">
    <property type="entry name" value="AAA"/>
    <property type="match status" value="1"/>
</dbReference>
<dbReference type="Pfam" id="PF00005">
    <property type="entry name" value="ABC_tran"/>
    <property type="match status" value="1"/>
</dbReference>
<dbReference type="PROSITE" id="PS50893">
    <property type="entry name" value="ABC_TRANSPORTER_2"/>
    <property type="match status" value="1"/>
</dbReference>
<dbReference type="Proteomes" id="UP001172791">
    <property type="component" value="Unassembled WGS sequence"/>
</dbReference>
<evidence type="ECO:0000256" key="2">
    <source>
        <dbReference type="ARBA" id="ARBA00022448"/>
    </source>
</evidence>
<dbReference type="PROSITE" id="PS00211">
    <property type="entry name" value="ABC_TRANSPORTER_1"/>
    <property type="match status" value="1"/>
</dbReference>
<evidence type="ECO:0000313" key="10">
    <source>
        <dbReference type="Proteomes" id="UP001172788"/>
    </source>
</evidence>
<dbReference type="EMBL" id="QAID01000042">
    <property type="protein sequence ID" value="MDN4579419.1"/>
    <property type="molecule type" value="Genomic_DNA"/>
</dbReference>
<evidence type="ECO:0000256" key="6">
    <source>
        <dbReference type="ARBA" id="ARBA00022840"/>
    </source>
</evidence>
<name>A0AAW7MR53_9BURK</name>